<reference evidence="1 2" key="1">
    <citation type="journal article" date="2015" name="Proc. Natl. Acad. Sci. U.S.A.">
        <title>The resurrection genome of Boea hygrometrica: A blueprint for survival of dehydration.</title>
        <authorList>
            <person name="Xiao L."/>
            <person name="Yang G."/>
            <person name="Zhang L."/>
            <person name="Yang X."/>
            <person name="Zhao S."/>
            <person name="Ji Z."/>
            <person name="Zhou Q."/>
            <person name="Hu M."/>
            <person name="Wang Y."/>
            <person name="Chen M."/>
            <person name="Xu Y."/>
            <person name="Jin H."/>
            <person name="Xiao X."/>
            <person name="Hu G."/>
            <person name="Bao F."/>
            <person name="Hu Y."/>
            <person name="Wan P."/>
            <person name="Li L."/>
            <person name="Deng X."/>
            <person name="Kuang T."/>
            <person name="Xiang C."/>
            <person name="Zhu J.K."/>
            <person name="Oliver M.J."/>
            <person name="He Y."/>
        </authorList>
    </citation>
    <scope>NUCLEOTIDE SEQUENCE [LARGE SCALE GENOMIC DNA]</scope>
    <source>
        <strain evidence="2">cv. XS01</strain>
    </source>
</reference>
<dbReference type="Proteomes" id="UP000250235">
    <property type="component" value="Unassembled WGS sequence"/>
</dbReference>
<keyword evidence="2" id="KW-1185">Reference proteome</keyword>
<organism evidence="1 2">
    <name type="scientific">Dorcoceras hygrometricum</name>
    <dbReference type="NCBI Taxonomy" id="472368"/>
    <lineage>
        <taxon>Eukaryota</taxon>
        <taxon>Viridiplantae</taxon>
        <taxon>Streptophyta</taxon>
        <taxon>Embryophyta</taxon>
        <taxon>Tracheophyta</taxon>
        <taxon>Spermatophyta</taxon>
        <taxon>Magnoliopsida</taxon>
        <taxon>eudicotyledons</taxon>
        <taxon>Gunneridae</taxon>
        <taxon>Pentapetalae</taxon>
        <taxon>asterids</taxon>
        <taxon>lamiids</taxon>
        <taxon>Lamiales</taxon>
        <taxon>Gesneriaceae</taxon>
        <taxon>Didymocarpoideae</taxon>
        <taxon>Trichosporeae</taxon>
        <taxon>Loxocarpinae</taxon>
        <taxon>Dorcoceras</taxon>
    </lineage>
</organism>
<protein>
    <submittedName>
        <fullName evidence="1">Uncharacterized protein</fullName>
    </submittedName>
</protein>
<sequence>MVVDLIGIYVLKGPYCTLTMTDWFLQALSVIPRGSWGDVARRFTMIRWPLLHAPPAAAIDHVIGLVPITSTRRFRPCYYVLTVPVAIFKTSAAPRETGSGSAAAPTDKLYHNNVRRLPDLVYQISADLNTISATLNHANSSRRFRSVSSSCCDLCSVLALMFLS</sequence>
<accession>A0A2Z7BVW0</accession>
<dbReference type="AlphaFoldDB" id="A0A2Z7BVW0"/>
<evidence type="ECO:0000313" key="1">
    <source>
        <dbReference type="EMBL" id="KZV38426.1"/>
    </source>
</evidence>
<name>A0A2Z7BVW0_9LAMI</name>
<gene>
    <name evidence="1" type="ORF">F511_37333</name>
</gene>
<evidence type="ECO:0000313" key="2">
    <source>
        <dbReference type="Proteomes" id="UP000250235"/>
    </source>
</evidence>
<dbReference type="EMBL" id="KV001918">
    <property type="protein sequence ID" value="KZV38426.1"/>
    <property type="molecule type" value="Genomic_DNA"/>
</dbReference>
<proteinExistence type="predicted"/>